<keyword evidence="4" id="KW-1185">Reference proteome</keyword>
<evidence type="ECO:0000313" key="3">
    <source>
        <dbReference type="EMBL" id="AOA58075.1"/>
    </source>
</evidence>
<accession>A0A1B2LYR8</accession>
<dbReference type="EMBL" id="CP016895">
    <property type="protein sequence ID" value="AOA58075.1"/>
    <property type="molecule type" value="Genomic_DNA"/>
</dbReference>
<dbReference type="NCBIfam" id="TIGR01709">
    <property type="entry name" value="typeII_sec_gspL"/>
    <property type="match status" value="1"/>
</dbReference>
<proteinExistence type="inferred from homology"/>
<keyword evidence="1" id="KW-0653">Protein transport</keyword>
<comment type="similarity">
    <text evidence="1">Belongs to the GSP L family.</text>
</comment>
<dbReference type="Gene3D" id="3.30.420.380">
    <property type="match status" value="1"/>
</dbReference>
<dbReference type="GO" id="GO:0009276">
    <property type="term" value="C:Gram-negative-bacterium-type cell wall"/>
    <property type="evidence" value="ECO:0007669"/>
    <property type="project" value="InterPro"/>
</dbReference>
<comment type="function">
    <text evidence="1">Inner membrane component of the type II secretion system required for the energy-dependent secretion of extracellular factors such as proteases and toxins from the periplasm.</text>
</comment>
<dbReference type="Proteomes" id="UP000093391">
    <property type="component" value="Chromosome"/>
</dbReference>
<organism evidence="3 4">
    <name type="scientific">Acinetobacter larvae</name>
    <dbReference type="NCBI Taxonomy" id="1789224"/>
    <lineage>
        <taxon>Bacteria</taxon>
        <taxon>Pseudomonadati</taxon>
        <taxon>Pseudomonadota</taxon>
        <taxon>Gammaproteobacteria</taxon>
        <taxon>Moraxellales</taxon>
        <taxon>Moraxellaceae</taxon>
        <taxon>Acinetobacter</taxon>
    </lineage>
</organism>
<dbReference type="KEGG" id="ala:BFG52_06725"/>
<sequence>MLAIWMPEQNGAWYWSRGEAWTAAAHPEELIAQASLQPSEEAMVFFPSRHVQLLQQQLSKAQFKQLDSAGLSYLLEEYVIQPIDQLAVFSHFQQPDRLSLLGIARHQVEGLQHSLALLPIKLVALLPDFLILPTPDVGQCYIANIAGRYLYRDGSHHGQSIDDLDVFIQQFNFAQSSESMVSMALSEQSATSQSTAIAAMTMYSSGIAVERLTLSSDTHCTVAVFDYQFTVDVKLRRHAFNVLPKQHRQDRFKSGYWRACAAVFTALLIAQFSLDAMHWYRYKNLADQTAATALQQYQDWFGRDAQLTEANLAEQFKRKVTANKNADMHMLQLLSRVGPVLMQHQLLAQQVRYSDRVLDLAIAANNADILQSLVTEMNQQGFQVELGNIQSQSNGQVLGMLRVKS</sequence>
<dbReference type="Pfam" id="PF05134">
    <property type="entry name" value="T2SSL"/>
    <property type="match status" value="1"/>
</dbReference>
<evidence type="ECO:0000259" key="2">
    <source>
        <dbReference type="Pfam" id="PF05134"/>
    </source>
</evidence>
<dbReference type="InterPro" id="IPR007812">
    <property type="entry name" value="T2SS_protein-GspL"/>
</dbReference>
<dbReference type="SUPFAM" id="SSF53067">
    <property type="entry name" value="Actin-like ATPase domain"/>
    <property type="match status" value="1"/>
</dbReference>
<dbReference type="AlphaFoldDB" id="A0A1B2LYR8"/>
<evidence type="ECO:0000256" key="1">
    <source>
        <dbReference type="PIRNR" id="PIRNR015761"/>
    </source>
</evidence>
<keyword evidence="1" id="KW-0813">Transport</keyword>
<dbReference type="GO" id="GO:0015627">
    <property type="term" value="C:type II protein secretion system complex"/>
    <property type="evidence" value="ECO:0007669"/>
    <property type="project" value="InterPro"/>
</dbReference>
<evidence type="ECO:0000313" key="4">
    <source>
        <dbReference type="Proteomes" id="UP000093391"/>
    </source>
</evidence>
<name>A0A1B2LYR8_9GAMM</name>
<feature type="domain" description="GspL cytoplasmic actin-ATPase-like" evidence="2">
    <location>
        <begin position="35"/>
        <end position="212"/>
    </location>
</feature>
<dbReference type="InterPro" id="IPR024230">
    <property type="entry name" value="GspL_cyto_dom"/>
</dbReference>
<protein>
    <recommendedName>
        <fullName evidence="1">Type II secretion system protein L</fullName>
        <shortName evidence="1">T2SS protein L</shortName>
    </recommendedName>
</protein>
<dbReference type="GO" id="GO:0015628">
    <property type="term" value="P:protein secretion by the type II secretion system"/>
    <property type="evidence" value="ECO:0007669"/>
    <property type="project" value="InterPro"/>
</dbReference>
<dbReference type="InterPro" id="IPR043129">
    <property type="entry name" value="ATPase_NBD"/>
</dbReference>
<dbReference type="PIRSF" id="PIRSF015761">
    <property type="entry name" value="Protein_L"/>
    <property type="match status" value="1"/>
</dbReference>
<dbReference type="STRING" id="1789224.BFG52_06725"/>
<gene>
    <name evidence="3" type="ORF">BFG52_06725</name>
</gene>
<reference evidence="3 4" key="1">
    <citation type="submission" date="2016-08" db="EMBL/GenBank/DDBJ databases">
        <authorList>
            <person name="Seilhamer J.J."/>
        </authorList>
    </citation>
    <scope>NUCLEOTIDE SEQUENCE [LARGE SCALE GENOMIC DNA]</scope>
    <source>
        <strain evidence="3 4">BRTC-1</strain>
    </source>
</reference>
<dbReference type="OrthoDB" id="6660461at2"/>